<name>A0A165N554_9APHY</name>
<dbReference type="AlphaFoldDB" id="A0A165N554"/>
<dbReference type="EMBL" id="KV429087">
    <property type="protein sequence ID" value="KZT66529.1"/>
    <property type="molecule type" value="Genomic_DNA"/>
</dbReference>
<keyword evidence="3" id="KW-1185">Reference proteome</keyword>
<keyword evidence="1" id="KW-0812">Transmembrane</keyword>
<dbReference type="Proteomes" id="UP000076727">
    <property type="component" value="Unassembled WGS sequence"/>
</dbReference>
<keyword evidence="1" id="KW-1133">Transmembrane helix</keyword>
<feature type="transmembrane region" description="Helical" evidence="1">
    <location>
        <begin position="40"/>
        <end position="63"/>
    </location>
</feature>
<organism evidence="2 3">
    <name type="scientific">Daedalea quercina L-15889</name>
    <dbReference type="NCBI Taxonomy" id="1314783"/>
    <lineage>
        <taxon>Eukaryota</taxon>
        <taxon>Fungi</taxon>
        <taxon>Dikarya</taxon>
        <taxon>Basidiomycota</taxon>
        <taxon>Agaricomycotina</taxon>
        <taxon>Agaricomycetes</taxon>
        <taxon>Polyporales</taxon>
        <taxon>Fomitopsis</taxon>
    </lineage>
</organism>
<evidence type="ECO:0000313" key="2">
    <source>
        <dbReference type="EMBL" id="KZT66529.1"/>
    </source>
</evidence>
<evidence type="ECO:0000256" key="1">
    <source>
        <dbReference type="SAM" id="Phobius"/>
    </source>
</evidence>
<keyword evidence="1" id="KW-0472">Membrane</keyword>
<proteinExistence type="predicted"/>
<accession>A0A165N554</accession>
<evidence type="ECO:0000313" key="3">
    <source>
        <dbReference type="Proteomes" id="UP000076727"/>
    </source>
</evidence>
<protein>
    <submittedName>
        <fullName evidence="2">Uncharacterized protein</fullName>
    </submittedName>
</protein>
<sequence length="95" mass="10658">MHHPRGRVGSCGMQRSWCRHSVAIPYTVFQTTTLNGRCRILAYAHSVVFCLAAVSGTLSYQLWEHACVPRSRSNFRYSALGAELWARRVDSMAGV</sequence>
<gene>
    <name evidence="2" type="ORF">DAEQUDRAFT_446922</name>
</gene>
<reference evidence="2 3" key="1">
    <citation type="journal article" date="2016" name="Mol. Biol. Evol.">
        <title>Comparative Genomics of Early-Diverging Mushroom-Forming Fungi Provides Insights into the Origins of Lignocellulose Decay Capabilities.</title>
        <authorList>
            <person name="Nagy L.G."/>
            <person name="Riley R."/>
            <person name="Tritt A."/>
            <person name="Adam C."/>
            <person name="Daum C."/>
            <person name="Floudas D."/>
            <person name="Sun H."/>
            <person name="Yadav J.S."/>
            <person name="Pangilinan J."/>
            <person name="Larsson K.H."/>
            <person name="Matsuura K."/>
            <person name="Barry K."/>
            <person name="Labutti K."/>
            <person name="Kuo R."/>
            <person name="Ohm R.A."/>
            <person name="Bhattacharya S.S."/>
            <person name="Shirouzu T."/>
            <person name="Yoshinaga Y."/>
            <person name="Martin F.M."/>
            <person name="Grigoriev I.V."/>
            <person name="Hibbett D.S."/>
        </authorList>
    </citation>
    <scope>NUCLEOTIDE SEQUENCE [LARGE SCALE GENOMIC DNA]</scope>
    <source>
        <strain evidence="2 3">L-15889</strain>
    </source>
</reference>